<dbReference type="AlphaFoldDB" id="A0A2D3WHH4"/>
<comment type="caution">
    <text evidence="1">The sequence shown here is derived from an EMBL/GenBank/DDBJ whole genome shotgun (WGS) entry which is preliminary data.</text>
</comment>
<gene>
    <name evidence="1" type="ORF">CFH83_09630</name>
</gene>
<reference evidence="1 2" key="1">
    <citation type="journal article" date="2017" name="Front. Microbiol.">
        <title>Comparative Genomic Analysis of the Class Epsilonproteobacteria and Proposed Reclassification to Epsilonbacteraeota (phyl. nov.).</title>
        <authorList>
            <person name="Waite D.W."/>
            <person name="Vanwonterghem I."/>
            <person name="Rinke C."/>
            <person name="Parks D.H."/>
            <person name="Zhang Y."/>
            <person name="Takai K."/>
            <person name="Sievert S.M."/>
            <person name="Simon J."/>
            <person name="Campbell B.J."/>
            <person name="Hanson T.E."/>
            <person name="Woyke T."/>
            <person name="Klotz M.G."/>
            <person name="Hugenholtz P."/>
        </authorList>
    </citation>
    <scope>NUCLEOTIDE SEQUENCE [LARGE SCALE GENOMIC DNA]</scope>
    <source>
        <strain evidence="1">UBA12443</strain>
    </source>
</reference>
<protein>
    <submittedName>
        <fullName evidence="1">Uncharacterized protein</fullName>
    </submittedName>
</protein>
<dbReference type="RefSeq" id="WP_299804944.1">
    <property type="nucleotide sequence ID" value="NZ_DLUI01000139.1"/>
</dbReference>
<name>A0A2D3WHH4_9BACT</name>
<evidence type="ECO:0000313" key="2">
    <source>
        <dbReference type="Proteomes" id="UP000228859"/>
    </source>
</evidence>
<proteinExistence type="predicted"/>
<sequence>MAKQSIAHVRGIRLDTRHIRKTKEPLLHLRQIINRNIERHYSLTDITKAFEGEDYHEKNEDQKLILDRFFAEADESDLSELLATSQLDKQSIANLYRTSSHSKNPLDTRWDTVLEITIERQPKKFAVKRTKAADLIAKRRSVA</sequence>
<accession>A0A2D3WHH4</accession>
<dbReference type="EMBL" id="DLUI01000139">
    <property type="protein sequence ID" value="DAB37736.1"/>
    <property type="molecule type" value="Genomic_DNA"/>
</dbReference>
<evidence type="ECO:0000313" key="1">
    <source>
        <dbReference type="EMBL" id="DAB37736.1"/>
    </source>
</evidence>
<organism evidence="1 2">
    <name type="scientific">Sulfuricurvum kujiense</name>
    <dbReference type="NCBI Taxonomy" id="148813"/>
    <lineage>
        <taxon>Bacteria</taxon>
        <taxon>Pseudomonadati</taxon>
        <taxon>Campylobacterota</taxon>
        <taxon>Epsilonproteobacteria</taxon>
        <taxon>Campylobacterales</taxon>
        <taxon>Sulfurimonadaceae</taxon>
        <taxon>Sulfuricurvum</taxon>
    </lineage>
</organism>
<dbReference type="Proteomes" id="UP000228859">
    <property type="component" value="Unassembled WGS sequence"/>
</dbReference>